<proteinExistence type="predicted"/>
<evidence type="ECO:0000256" key="1">
    <source>
        <dbReference type="SAM" id="Phobius"/>
    </source>
</evidence>
<evidence type="ECO:0000313" key="2">
    <source>
        <dbReference type="EMBL" id="CAD1531583.1"/>
    </source>
</evidence>
<dbReference type="EMBL" id="CADCXW020000001">
    <property type="protein sequence ID" value="CAD1531583.1"/>
    <property type="molecule type" value="Genomic_DNA"/>
</dbReference>
<gene>
    <name evidence="2" type="ORF">BBRV_LOCUS8822</name>
</gene>
<accession>A0A6V7I0E5</accession>
<organism evidence="2">
    <name type="scientific">Bracon brevicornis</name>
    <dbReference type="NCBI Taxonomy" id="1563983"/>
    <lineage>
        <taxon>Eukaryota</taxon>
        <taxon>Metazoa</taxon>
        <taxon>Ecdysozoa</taxon>
        <taxon>Arthropoda</taxon>
        <taxon>Hexapoda</taxon>
        <taxon>Insecta</taxon>
        <taxon>Pterygota</taxon>
        <taxon>Neoptera</taxon>
        <taxon>Endopterygota</taxon>
        <taxon>Hymenoptera</taxon>
        <taxon>Apocrita</taxon>
        <taxon>Ichneumonoidea</taxon>
        <taxon>Braconidae</taxon>
        <taxon>Braconinae</taxon>
        <taxon>Bracon</taxon>
    </lineage>
</organism>
<keyword evidence="1" id="KW-0812">Transmembrane</keyword>
<keyword evidence="1" id="KW-0472">Membrane</keyword>
<protein>
    <submittedName>
        <fullName evidence="2">Uncharacterized protein</fullName>
    </submittedName>
</protein>
<sequence length="303" mass="32454">MIVLNVSRFADDNPTSSSNDTSIVVAPGENASRISKALGFVYNLTIGPTVSIMQFFLAPIFSLLRGILSPVLALVDYLLGSLGLPSLGDLLTQIVVGVQGYLSQAISNLSGFLGALLTPTPQHSRNKRSIVGTVMSPVTTPLGWIIDMVTLPWRTVSMIYNVVTTPLSMGYKVASYPVSGVYRIGSWPIRSVFSMLGFGGNDDDAGDGIAEARAIATDPEANPSDAEDDTMVNQVVGAVSEVAQDMLMKTATSGFHLLKQDVLPALDSTITAYQDSEIIPESIRGYMNAFHQGYSLMRTLRIL</sequence>
<keyword evidence="1" id="KW-1133">Transmembrane helix</keyword>
<name>A0A6V7I0E5_9HYME</name>
<dbReference type="AlphaFoldDB" id="A0A6V7I0E5"/>
<feature type="transmembrane region" description="Helical" evidence="1">
    <location>
        <begin position="40"/>
        <end position="61"/>
    </location>
</feature>
<reference evidence="2" key="1">
    <citation type="submission" date="2020-07" db="EMBL/GenBank/DDBJ databases">
        <authorList>
            <person name="Ferguson B K."/>
        </authorList>
    </citation>
    <scope>NUCLEOTIDE SEQUENCE</scope>
    <source>
        <strain evidence="2">L06</strain>
    </source>
</reference>